<evidence type="ECO:0000313" key="2">
    <source>
        <dbReference type="Proteomes" id="UP000299102"/>
    </source>
</evidence>
<dbReference type="EMBL" id="BGZK01002012">
    <property type="protein sequence ID" value="GBP89598.1"/>
    <property type="molecule type" value="Genomic_DNA"/>
</dbReference>
<evidence type="ECO:0000313" key="1">
    <source>
        <dbReference type="EMBL" id="GBP89598.1"/>
    </source>
</evidence>
<organism evidence="1 2">
    <name type="scientific">Eumeta variegata</name>
    <name type="common">Bagworm moth</name>
    <name type="synonym">Eumeta japonica</name>
    <dbReference type="NCBI Taxonomy" id="151549"/>
    <lineage>
        <taxon>Eukaryota</taxon>
        <taxon>Metazoa</taxon>
        <taxon>Ecdysozoa</taxon>
        <taxon>Arthropoda</taxon>
        <taxon>Hexapoda</taxon>
        <taxon>Insecta</taxon>
        <taxon>Pterygota</taxon>
        <taxon>Neoptera</taxon>
        <taxon>Endopterygota</taxon>
        <taxon>Lepidoptera</taxon>
        <taxon>Glossata</taxon>
        <taxon>Ditrysia</taxon>
        <taxon>Tineoidea</taxon>
        <taxon>Psychidae</taxon>
        <taxon>Oiketicinae</taxon>
        <taxon>Eumeta</taxon>
    </lineage>
</organism>
<name>A0A4C1ZPE0_EUMVA</name>
<dbReference type="AlphaFoldDB" id="A0A4C1ZPE0"/>
<keyword evidence="2" id="KW-1185">Reference proteome</keyword>
<sequence length="174" mass="19388">MAPIAGKGRRGAGANKSIICINSYIFTTARLDVGSGVAETLLRAFERKKKARVFCFEVIRIALSNNHGYAVHSVRRLHRRDGISVVLVLAVLNKVDNIKDIFFKKLSKVYGLFGITVRLPIILSRSKRAREASKSRRSPPPIAFASPDRRGAIRTLTYWTKPNSGSCHFTLVFC</sequence>
<dbReference type="Proteomes" id="UP000299102">
    <property type="component" value="Unassembled WGS sequence"/>
</dbReference>
<proteinExistence type="predicted"/>
<protein>
    <submittedName>
        <fullName evidence="1">Uncharacterized protein</fullName>
    </submittedName>
</protein>
<accession>A0A4C1ZPE0</accession>
<reference evidence="1 2" key="1">
    <citation type="journal article" date="2019" name="Commun. Biol.">
        <title>The bagworm genome reveals a unique fibroin gene that provides high tensile strength.</title>
        <authorList>
            <person name="Kono N."/>
            <person name="Nakamura H."/>
            <person name="Ohtoshi R."/>
            <person name="Tomita M."/>
            <person name="Numata K."/>
            <person name="Arakawa K."/>
        </authorList>
    </citation>
    <scope>NUCLEOTIDE SEQUENCE [LARGE SCALE GENOMIC DNA]</scope>
</reference>
<dbReference type="OrthoDB" id="8446474at2759"/>
<gene>
    <name evidence="1" type="ORF">EVAR_66864_1</name>
</gene>
<comment type="caution">
    <text evidence="1">The sequence shown here is derived from an EMBL/GenBank/DDBJ whole genome shotgun (WGS) entry which is preliminary data.</text>
</comment>